<evidence type="ECO:0000256" key="4">
    <source>
        <dbReference type="ARBA" id="ARBA00022581"/>
    </source>
</evidence>
<comment type="caution">
    <text evidence="16">Lacks conserved residue(s) required for the propagation of feature annotation.</text>
</comment>
<dbReference type="Proteomes" id="UP000170957">
    <property type="component" value="Segment"/>
</dbReference>
<evidence type="ECO:0000256" key="6">
    <source>
        <dbReference type="ARBA" id="ARBA00022723"/>
    </source>
</evidence>
<keyword evidence="6 16" id="KW-0479">Metal-binding</keyword>
<dbReference type="GO" id="GO:0030430">
    <property type="term" value="C:host cell cytoplasm"/>
    <property type="evidence" value="ECO:0007669"/>
    <property type="project" value="UniProtKB-SubCell"/>
</dbReference>
<dbReference type="EMBL" id="MT265226">
    <property type="protein sequence ID" value="QNS42842.1"/>
    <property type="molecule type" value="Genomic_DNA"/>
</dbReference>
<reference evidence="19" key="3">
    <citation type="submission" date="2020-03" db="EMBL/GenBank/DDBJ databases">
        <authorList>
            <person name="Chang C.-Y."/>
            <person name="Yamashita-Kawanishi N."/>
            <person name="Tomizawa S."/>
            <person name="Haga T."/>
            <person name="Liu I.-L."/>
            <person name="Chang Y.-C."/>
            <person name="Chang H.-W."/>
        </authorList>
    </citation>
    <scope>NUCLEOTIDE SEQUENCE</scope>
    <source>
        <strain evidence="19">ABU</strain>
    </source>
</reference>
<keyword evidence="3 16" id="KW-1048">Host nucleus</keyword>
<dbReference type="EMBL" id="MT265225">
    <property type="protein sequence ID" value="QNS42835.1"/>
    <property type="molecule type" value="Genomic_DNA"/>
</dbReference>
<evidence type="ECO:0000256" key="2">
    <source>
        <dbReference type="ARBA" id="ARBA00022518"/>
    </source>
</evidence>
<name>G4XF62_9PAPI</name>
<keyword evidence="13 16" id="KW-1035">Host cytoplasm</keyword>
<dbReference type="GO" id="GO:0042025">
    <property type="term" value="C:host cell nucleus"/>
    <property type="evidence" value="ECO:0007669"/>
    <property type="project" value="UniProtKB-SubCell"/>
</dbReference>
<evidence type="ECO:0000313" key="20">
    <source>
        <dbReference type="EMBL" id="QNS42842.1"/>
    </source>
</evidence>
<dbReference type="InterPro" id="IPR001334">
    <property type="entry name" value="E6"/>
</dbReference>
<keyword evidence="9 16" id="KW-0805">Transcription regulation</keyword>
<comment type="similarity">
    <text evidence="1 16 17">Belongs to the papillomaviridae E6 protein family.</text>
</comment>
<evidence type="ECO:0000256" key="15">
    <source>
        <dbReference type="ARBA" id="ARBA00023323"/>
    </source>
</evidence>
<evidence type="ECO:0000313" key="21">
    <source>
        <dbReference type="Proteomes" id="UP000170957"/>
    </source>
</evidence>
<dbReference type="GO" id="GO:0006355">
    <property type="term" value="P:regulation of DNA-templated transcription"/>
    <property type="evidence" value="ECO:0007669"/>
    <property type="project" value="UniProtKB-UniRule"/>
</dbReference>
<dbReference type="InterPro" id="IPR038575">
    <property type="entry name" value="E6_sf"/>
</dbReference>
<dbReference type="GO" id="GO:0052150">
    <property type="term" value="P:symbiont-mediated perturbation of host apoptosis"/>
    <property type="evidence" value="ECO:0007669"/>
    <property type="project" value="UniProtKB-KW"/>
</dbReference>
<evidence type="ECO:0000256" key="12">
    <source>
        <dbReference type="ARBA" id="ARBA00023163"/>
    </source>
</evidence>
<evidence type="ECO:0000256" key="8">
    <source>
        <dbReference type="ARBA" id="ARBA00022833"/>
    </source>
</evidence>
<feature type="zinc finger region" evidence="16">
    <location>
        <begin position="25"/>
        <end position="61"/>
    </location>
</feature>
<evidence type="ECO:0000256" key="16">
    <source>
        <dbReference type="HAMAP-Rule" id="MF_04006"/>
    </source>
</evidence>
<evidence type="ECO:0000256" key="1">
    <source>
        <dbReference type="ARBA" id="ARBA00006346"/>
    </source>
</evidence>
<keyword evidence="4 16" id="KW-0945">Host-virus interaction</keyword>
<keyword evidence="12 16" id="KW-0804">Transcription</keyword>
<feature type="zinc finger region" evidence="16">
    <location>
        <begin position="98"/>
        <end position="134"/>
    </location>
</feature>
<accession>G4XF62</accession>
<evidence type="ECO:0000313" key="19">
    <source>
        <dbReference type="EMBL" id="QNS42835.1"/>
    </source>
</evidence>
<sequence>MDRPWSLAGFCVRSGISLCELQVPCVFCGSNLDFDDCVAFDFKVLQISWKNNRPHACCTACARNICRLEVGGYTQQVVTYRTFVRLVGAGFYFVPVRCTDCLGLVTTTQKLQALYRRQDFRKVRGRWRTRCTYCAESDNDWERRYFERHSS</sequence>
<evidence type="ECO:0000256" key="13">
    <source>
        <dbReference type="ARBA" id="ARBA00023200"/>
    </source>
</evidence>
<evidence type="ECO:0000256" key="14">
    <source>
        <dbReference type="ARBA" id="ARBA00023280"/>
    </source>
</evidence>
<proteinExistence type="inferred from homology"/>
<dbReference type="GO" id="GO:0003677">
    <property type="term" value="F:DNA binding"/>
    <property type="evidence" value="ECO:0007669"/>
    <property type="project" value="UniProtKB-UniRule"/>
</dbReference>
<dbReference type="OrthoDB" id="27353at10239"/>
<organism evidence="18 21">
    <name type="scientific">Canis familiaris papillomavirus 9</name>
    <dbReference type="NCBI Taxonomy" id="1087108"/>
    <lineage>
        <taxon>Viruses</taxon>
        <taxon>Monodnaviria</taxon>
        <taxon>Shotokuvirae</taxon>
        <taxon>Cossaviricota</taxon>
        <taxon>Papovaviricetes</taxon>
        <taxon>Zurhausenvirales</taxon>
        <taxon>Papillomaviridae</taxon>
        <taxon>Firstpapillomavirinae</taxon>
        <taxon>Chipapillomavirus</taxon>
        <taxon>Chipapillomavirus 1</taxon>
    </lineage>
</organism>
<comment type="function">
    <text evidence="16">Plays a major role in the induction and maintenance of cellular transformation. E6 associates with host UBE3A/E6-AP ubiquitin-protein ligase and modulates its activity. Protects host keratinocytes from apoptosis by mediating the degradation of host BAK1. May also inhibit host immune response.</text>
</comment>
<dbReference type="GO" id="GO:0006351">
    <property type="term" value="P:DNA-templated transcription"/>
    <property type="evidence" value="ECO:0007669"/>
    <property type="project" value="UniProtKB-UniRule"/>
</dbReference>
<keyword evidence="8 16" id="KW-0862">Zinc</keyword>
<dbReference type="GO" id="GO:0052170">
    <property type="term" value="P:symbiont-mediated suppression of host innate immune response"/>
    <property type="evidence" value="ECO:0007669"/>
    <property type="project" value="UniProtKB-KW"/>
</dbReference>
<keyword evidence="7 16" id="KW-0863">Zinc-finger</keyword>
<dbReference type="GO" id="GO:0039648">
    <property type="term" value="P:symbiont-mediated perturbation of host ubiquitin-like protein modification"/>
    <property type="evidence" value="ECO:0007669"/>
    <property type="project" value="UniProtKB-UniRule"/>
</dbReference>
<dbReference type="EMBL" id="JF800656">
    <property type="protein sequence ID" value="AEP82734.1"/>
    <property type="molecule type" value="Genomic_DNA"/>
</dbReference>
<keyword evidence="14 16" id="KW-0899">Viral immunoevasion</keyword>
<reference evidence="18 21" key="1">
    <citation type="journal article" date="2012" name="J. Virol.">
        <title>Complete genome sequence of canine papillomavirus type 9.</title>
        <authorList>
            <person name="Yuan H."/>
            <person name="Luff J."/>
            <person name="Zhou D."/>
            <person name="Wang J."/>
            <person name="Affolter V."/>
            <person name="Moore P."/>
            <person name="Schlegel R."/>
        </authorList>
    </citation>
    <scope>NUCLEOTIDE SEQUENCE [LARGE SCALE GENOMIC DNA]</scope>
</reference>
<evidence type="ECO:0000313" key="18">
    <source>
        <dbReference type="EMBL" id="AEP82734.1"/>
    </source>
</evidence>
<dbReference type="KEGG" id="vg:11467806"/>
<keyword evidence="11 16" id="KW-0010">Activator</keyword>
<comment type="subcellular location">
    <subcellularLocation>
        <location evidence="16 17">Host cytoplasm</location>
    </subcellularLocation>
    <subcellularLocation>
        <location evidence="16 17">Host nucleus</location>
    </subcellularLocation>
</comment>
<protein>
    <recommendedName>
        <fullName evidence="16 17">Protein E6</fullName>
    </recommendedName>
</protein>
<dbReference type="GO" id="GO:0008270">
    <property type="term" value="F:zinc ion binding"/>
    <property type="evidence" value="ECO:0007669"/>
    <property type="project" value="UniProtKB-KW"/>
</dbReference>
<evidence type="ECO:0000256" key="3">
    <source>
        <dbReference type="ARBA" id="ARBA00022562"/>
    </source>
</evidence>
<gene>
    <name evidence="16" type="primary">E6</name>
</gene>
<evidence type="ECO:0000256" key="7">
    <source>
        <dbReference type="ARBA" id="ARBA00022771"/>
    </source>
</evidence>
<dbReference type="GO" id="GO:0039502">
    <property type="term" value="P:symbiont-mediated suppression of host type I interferon-mediated signaling pathway"/>
    <property type="evidence" value="ECO:0007669"/>
    <property type="project" value="UniProtKB-UniRule"/>
</dbReference>
<evidence type="ECO:0000256" key="17">
    <source>
        <dbReference type="RuleBase" id="RU363123"/>
    </source>
</evidence>
<evidence type="ECO:0000256" key="11">
    <source>
        <dbReference type="ARBA" id="ARBA00023159"/>
    </source>
</evidence>
<dbReference type="Pfam" id="PF00518">
    <property type="entry name" value="E6"/>
    <property type="match status" value="1"/>
</dbReference>
<evidence type="ECO:0000256" key="9">
    <source>
        <dbReference type="ARBA" id="ARBA00023015"/>
    </source>
</evidence>
<keyword evidence="15 16" id="KW-1119">Modulation of host cell apoptosis by virus</keyword>
<evidence type="ECO:0000256" key="10">
    <source>
        <dbReference type="ARBA" id="ARBA00023125"/>
    </source>
</evidence>
<dbReference type="SUPFAM" id="SSF161229">
    <property type="entry name" value="E6 C-terminal domain-like"/>
    <property type="match status" value="2"/>
</dbReference>
<dbReference type="Gene3D" id="3.30.240.40">
    <property type="entry name" value="E6 early regulatory protein"/>
    <property type="match status" value="2"/>
</dbReference>
<keyword evidence="10 16" id="KW-0238">DNA-binding</keyword>
<dbReference type="RefSeq" id="YP_004895373.1">
    <property type="nucleotide sequence ID" value="NC_016074.1"/>
</dbReference>
<dbReference type="HAMAP" id="MF_04006">
    <property type="entry name" value="HPV_E6"/>
    <property type="match status" value="1"/>
</dbReference>
<reference evidence="19" key="2">
    <citation type="journal article" date="2020" name="Viruses">
        <title>Whole Genomic Analysis and Comparison of Two Canine Papillomavirus Type 9 Strains in Malignant and Benign Skin Lesions.</title>
        <authorList>
            <person name="Chang C.Y."/>
            <person name="Yamashita-Kawanishi N."/>
            <person name="Tomizawa S."/>
            <person name="Liu I.L."/>
            <person name="Chen W.T."/>
            <person name="Chang Y.C."/>
            <person name="Huang W.H."/>
            <person name="Tsai P.S."/>
            <person name="Shirota K."/>
            <person name="Chambers J.K."/>
            <person name="Uchida K."/>
            <person name="Haga T."/>
            <person name="Chang H.W."/>
        </authorList>
    </citation>
    <scope>NUCLEOTIDE SEQUENCE</scope>
    <source>
        <strain evidence="19">ABU</strain>
        <strain evidence="20">UT</strain>
    </source>
</reference>
<evidence type="ECO:0000256" key="5">
    <source>
        <dbReference type="ARBA" id="ARBA00022632"/>
    </source>
</evidence>
<keyword evidence="2 16" id="KW-0244">Early protein</keyword>
<keyword evidence="5 16" id="KW-1090">Inhibition of host innate immune response by virus</keyword>
<comment type="subunit">
    <text evidence="16">Forms homodimers. Interacts with ubiquitin-protein ligase UBE3A/E6-AP; this interaction stimulates UBE3A ubiquitin activity. Interacts with host BAK1.</text>
</comment>